<dbReference type="OrthoDB" id="676979at2759"/>
<comment type="caution">
    <text evidence="24">The sequence shown here is derived from an EMBL/GenBank/DDBJ whole genome shotgun (WGS) entry which is preliminary data.</text>
</comment>
<dbReference type="InterPro" id="IPR001245">
    <property type="entry name" value="Ser-Thr/Tyr_kinase_cat_dom"/>
</dbReference>
<dbReference type="InParanoid" id="A0A2P5AEJ4"/>
<dbReference type="InterPro" id="IPR011009">
    <property type="entry name" value="Kinase-like_dom_sf"/>
</dbReference>
<keyword evidence="6" id="KW-0597">Phosphoprotein</keyword>
<dbReference type="Pfam" id="PF00560">
    <property type="entry name" value="LRR_1"/>
    <property type="match status" value="4"/>
</dbReference>
<dbReference type="GO" id="GO:0005886">
    <property type="term" value="C:plasma membrane"/>
    <property type="evidence" value="ECO:0007669"/>
    <property type="project" value="UniProtKB-SubCell"/>
</dbReference>
<keyword evidence="7" id="KW-0433">Leucine-rich repeat</keyword>
<evidence type="ECO:0000256" key="8">
    <source>
        <dbReference type="ARBA" id="ARBA00022679"/>
    </source>
</evidence>
<name>A0A2P5AEJ4_TREOI</name>
<accession>A0A2P5AEJ4</accession>
<dbReference type="GO" id="GO:0005524">
    <property type="term" value="F:ATP binding"/>
    <property type="evidence" value="ECO:0007669"/>
    <property type="project" value="UniProtKB-UniRule"/>
</dbReference>
<keyword evidence="9 22" id="KW-0812">Transmembrane</keyword>
<dbReference type="PROSITE" id="PS00108">
    <property type="entry name" value="PROTEIN_KINASE_ST"/>
    <property type="match status" value="1"/>
</dbReference>
<dbReference type="FunFam" id="3.80.10.10:FF:000095">
    <property type="entry name" value="LRR receptor-like serine/threonine-protein kinase GSO1"/>
    <property type="match status" value="1"/>
</dbReference>
<dbReference type="Gene3D" id="3.80.10.10">
    <property type="entry name" value="Ribonuclease Inhibitor"/>
    <property type="match status" value="4"/>
</dbReference>
<keyword evidence="11" id="KW-0677">Repeat</keyword>
<keyword evidence="16 22" id="KW-0472">Membrane</keyword>
<evidence type="ECO:0000256" key="1">
    <source>
        <dbReference type="ARBA" id="ARBA00004162"/>
    </source>
</evidence>
<dbReference type="InterPro" id="IPR001611">
    <property type="entry name" value="Leu-rich_rpt"/>
</dbReference>
<evidence type="ECO:0000256" key="17">
    <source>
        <dbReference type="ARBA" id="ARBA00023170"/>
    </source>
</evidence>
<dbReference type="EMBL" id="JXTC01000906">
    <property type="protein sequence ID" value="PON34963.1"/>
    <property type="molecule type" value="Genomic_DNA"/>
</dbReference>
<dbReference type="SMART" id="SM00369">
    <property type="entry name" value="LRR_TYP"/>
    <property type="match status" value="12"/>
</dbReference>
<evidence type="ECO:0000313" key="24">
    <source>
        <dbReference type="EMBL" id="PON34963.1"/>
    </source>
</evidence>
<keyword evidence="14 21" id="KW-0067">ATP-binding</keyword>
<comment type="catalytic activity">
    <reaction evidence="19">
        <text>L-threonyl-[protein] + ATP = O-phospho-L-threonyl-[protein] + ADP + H(+)</text>
        <dbReference type="Rhea" id="RHEA:46608"/>
        <dbReference type="Rhea" id="RHEA-COMP:11060"/>
        <dbReference type="Rhea" id="RHEA-COMP:11605"/>
        <dbReference type="ChEBI" id="CHEBI:15378"/>
        <dbReference type="ChEBI" id="CHEBI:30013"/>
        <dbReference type="ChEBI" id="CHEBI:30616"/>
        <dbReference type="ChEBI" id="CHEBI:61977"/>
        <dbReference type="ChEBI" id="CHEBI:456216"/>
        <dbReference type="EC" id="2.7.11.1"/>
    </reaction>
</comment>
<comment type="subcellular location">
    <subcellularLocation>
        <location evidence="1">Cell membrane</location>
        <topology evidence="1">Single-pass membrane protein</topology>
    </subcellularLocation>
    <subcellularLocation>
        <location evidence="2">Membrane</location>
        <topology evidence="2">Single-pass type I membrane protein</topology>
    </subcellularLocation>
</comment>
<dbReference type="FunFam" id="3.80.10.10:FF:000317">
    <property type="entry name" value="Inactive leucine-rich repeat receptor-like protein kinase"/>
    <property type="match status" value="1"/>
</dbReference>
<dbReference type="SUPFAM" id="SSF52047">
    <property type="entry name" value="RNI-like"/>
    <property type="match status" value="1"/>
</dbReference>
<evidence type="ECO:0000256" key="14">
    <source>
        <dbReference type="ARBA" id="ARBA00022840"/>
    </source>
</evidence>
<evidence type="ECO:0000256" key="9">
    <source>
        <dbReference type="ARBA" id="ARBA00022692"/>
    </source>
</evidence>
<evidence type="ECO:0000256" key="7">
    <source>
        <dbReference type="ARBA" id="ARBA00022614"/>
    </source>
</evidence>
<evidence type="ECO:0000256" key="13">
    <source>
        <dbReference type="ARBA" id="ARBA00022777"/>
    </source>
</evidence>
<organism evidence="24 25">
    <name type="scientific">Trema orientale</name>
    <name type="common">Charcoal tree</name>
    <name type="synonym">Celtis orientalis</name>
    <dbReference type="NCBI Taxonomy" id="63057"/>
    <lineage>
        <taxon>Eukaryota</taxon>
        <taxon>Viridiplantae</taxon>
        <taxon>Streptophyta</taxon>
        <taxon>Embryophyta</taxon>
        <taxon>Tracheophyta</taxon>
        <taxon>Spermatophyta</taxon>
        <taxon>Magnoliopsida</taxon>
        <taxon>eudicotyledons</taxon>
        <taxon>Gunneridae</taxon>
        <taxon>Pentapetalae</taxon>
        <taxon>rosids</taxon>
        <taxon>fabids</taxon>
        <taxon>Rosales</taxon>
        <taxon>Cannabaceae</taxon>
        <taxon>Trema</taxon>
    </lineage>
</organism>
<keyword evidence="13 24" id="KW-0418">Kinase</keyword>
<dbReference type="InterPro" id="IPR051716">
    <property type="entry name" value="Plant_RL_S/T_kinase"/>
</dbReference>
<dbReference type="STRING" id="63057.A0A2P5AEJ4"/>
<dbReference type="GO" id="GO:0004674">
    <property type="term" value="F:protein serine/threonine kinase activity"/>
    <property type="evidence" value="ECO:0007669"/>
    <property type="project" value="UniProtKB-KW"/>
</dbReference>
<dbReference type="Gene3D" id="3.30.200.20">
    <property type="entry name" value="Phosphorylase Kinase, domain 1"/>
    <property type="match status" value="1"/>
</dbReference>
<dbReference type="InterPro" id="IPR008271">
    <property type="entry name" value="Ser/Thr_kinase_AS"/>
</dbReference>
<dbReference type="PROSITE" id="PS50011">
    <property type="entry name" value="PROTEIN_KINASE_DOM"/>
    <property type="match status" value="1"/>
</dbReference>
<evidence type="ECO:0000256" key="5">
    <source>
        <dbReference type="ARBA" id="ARBA00022527"/>
    </source>
</evidence>
<dbReference type="Proteomes" id="UP000237000">
    <property type="component" value="Unassembled WGS sequence"/>
</dbReference>
<dbReference type="Pfam" id="PF13855">
    <property type="entry name" value="LRR_8"/>
    <property type="match status" value="1"/>
</dbReference>
<evidence type="ECO:0000256" key="3">
    <source>
        <dbReference type="ARBA" id="ARBA00012513"/>
    </source>
</evidence>
<dbReference type="SMART" id="SM00220">
    <property type="entry name" value="S_TKc"/>
    <property type="match status" value="1"/>
</dbReference>
<evidence type="ECO:0000256" key="10">
    <source>
        <dbReference type="ARBA" id="ARBA00022729"/>
    </source>
</evidence>
<keyword evidence="4" id="KW-1003">Cell membrane</keyword>
<keyword evidence="25" id="KW-1185">Reference proteome</keyword>
<comment type="catalytic activity">
    <reaction evidence="20">
        <text>L-seryl-[protein] + ATP = O-phospho-L-seryl-[protein] + ADP + H(+)</text>
        <dbReference type="Rhea" id="RHEA:17989"/>
        <dbReference type="Rhea" id="RHEA-COMP:9863"/>
        <dbReference type="Rhea" id="RHEA-COMP:11604"/>
        <dbReference type="ChEBI" id="CHEBI:15378"/>
        <dbReference type="ChEBI" id="CHEBI:29999"/>
        <dbReference type="ChEBI" id="CHEBI:30616"/>
        <dbReference type="ChEBI" id="CHEBI:83421"/>
        <dbReference type="ChEBI" id="CHEBI:456216"/>
        <dbReference type="EC" id="2.7.11.1"/>
    </reaction>
</comment>
<dbReference type="PANTHER" id="PTHR48053">
    <property type="entry name" value="LEUCINE RICH REPEAT FAMILY PROTEIN, EXPRESSED"/>
    <property type="match status" value="1"/>
</dbReference>
<keyword evidence="10" id="KW-0732">Signal</keyword>
<dbReference type="FunFam" id="1.10.510.10:FF:000358">
    <property type="entry name" value="Putative leucine-rich repeat receptor-like serine/threonine-protein kinase"/>
    <property type="match status" value="1"/>
</dbReference>
<dbReference type="Gene3D" id="1.10.510.10">
    <property type="entry name" value="Transferase(Phosphotransferase) domain 1"/>
    <property type="match status" value="1"/>
</dbReference>
<sequence length="977" mass="107356">MLNIDTDKEALMLFKSSVSLAQSSSPYNWTGVVCNNNKPGQRVVGLHLSGFGLYGSISPHISNLSFLQSLELQNNFFTGPIPDEIGNLSRLRLLNTSFNLIHGLLPPKISQLSSLETLDLMSNRITGKVPEQLGHHLTKLEVLKLGRNNFYGEIPKSLANLSALTTLNLGTNSFSGAIPSTLGRLRKLTELDITINNLTGPVPPSIYNLTSLVRLAVASNQLSGEIPYDVGHKLPKLLIFIFCFNRFTGKIPGSLHNLTNIQQIRTAHNFLGGTVPPGLGNLPFLRMYNIGFNNIVSSGHNGLSFLSSLINSTKLTYLAIDCNLLEGVIPDSIGNLSKVILKLYMGGNRIFGEIPTSVGRLRSLTLLNLSSNSLSGEIPPQIGELQELQMLGLGKNRLSGVIPNALGNLRKLNDVDLSGNFLFGYIPSSFRDFENLLSMDLSNNRLNGSIPEEFLLNLASLSTVLNLSNNYLRGLLPKEIGVLENVVTIDLSNNLLSGDVPISIKNCKSLEALFMAYNRFSGPIPITLGQMKGLEVLDLSSNQLSGSIPDELQNLKALKYLNLSFNNLEGVIPVGGVFENTTGVHLEGNNKLCLYLGCQNIGNARRRMVKVFIIAAISSTLALSLAVGLMLLYLWKSKAKVTQAFDRPPKEKHQMVSYEELRRTTGNFSMDNLIGNGSFGSVYKGYLRVQDIAIAVKVLKNGSWKSFAAECEALRNVRHRNLVRLVTSCSSIDFKNHDFLALVYEYLSNGSLEDWIRGKRRKVDGRALNIVERLNVAIDVACALDYLHHDCAVPVVHCDIKPSNILLDEDMTAKVGNFGLARLLMMEKRDTQTSISSTHVLKGSIGYIPPEYGLGEKPSIAGDAYSFGVMLLELFTGKSPADERFTEELNLSQWVKSSFPKKLGEIIDCELLKLGDDLYYQGHYVSRNLQYDCLTTVIEIGLSCNINSPNGRLNMRNALHNLKSAKQSLLKHTALGT</sequence>
<dbReference type="PANTHER" id="PTHR48053:SF136">
    <property type="entry name" value="PROTEIN KINASE, PLANT-TYPE, PUTATIVE-RELATED"/>
    <property type="match status" value="1"/>
</dbReference>
<evidence type="ECO:0000256" key="19">
    <source>
        <dbReference type="ARBA" id="ARBA00047899"/>
    </source>
</evidence>
<reference evidence="25" key="1">
    <citation type="submission" date="2016-06" db="EMBL/GenBank/DDBJ databases">
        <title>Parallel loss of symbiosis genes in relatives of nitrogen-fixing non-legume Parasponia.</title>
        <authorList>
            <person name="Van Velzen R."/>
            <person name="Holmer R."/>
            <person name="Bu F."/>
            <person name="Rutten L."/>
            <person name="Van Zeijl A."/>
            <person name="Liu W."/>
            <person name="Santuari L."/>
            <person name="Cao Q."/>
            <person name="Sharma T."/>
            <person name="Shen D."/>
            <person name="Roswanjaya Y."/>
            <person name="Wardhani T."/>
            <person name="Kalhor M.S."/>
            <person name="Jansen J."/>
            <person name="Van den Hoogen J."/>
            <person name="Gungor B."/>
            <person name="Hartog M."/>
            <person name="Hontelez J."/>
            <person name="Verver J."/>
            <person name="Yang W.-C."/>
            <person name="Schijlen E."/>
            <person name="Repin R."/>
            <person name="Schilthuizen M."/>
            <person name="Schranz E."/>
            <person name="Heidstra R."/>
            <person name="Miyata K."/>
            <person name="Fedorova E."/>
            <person name="Kohlen W."/>
            <person name="Bisseling T."/>
            <person name="Smit S."/>
            <person name="Geurts R."/>
        </authorList>
    </citation>
    <scope>NUCLEOTIDE SEQUENCE [LARGE SCALE GENOMIC DNA]</scope>
    <source>
        <strain evidence="25">cv. RG33-2</strain>
    </source>
</reference>
<dbReference type="Pfam" id="PF23598">
    <property type="entry name" value="LRR_14"/>
    <property type="match status" value="1"/>
</dbReference>
<dbReference type="InterPro" id="IPR000719">
    <property type="entry name" value="Prot_kinase_dom"/>
</dbReference>
<dbReference type="SUPFAM" id="SSF56112">
    <property type="entry name" value="Protein kinase-like (PK-like)"/>
    <property type="match status" value="1"/>
</dbReference>
<evidence type="ECO:0000256" key="4">
    <source>
        <dbReference type="ARBA" id="ARBA00022475"/>
    </source>
</evidence>
<keyword evidence="12 21" id="KW-0547">Nucleotide-binding</keyword>
<evidence type="ECO:0000256" key="18">
    <source>
        <dbReference type="ARBA" id="ARBA00023180"/>
    </source>
</evidence>
<dbReference type="InterPro" id="IPR003591">
    <property type="entry name" value="Leu-rich_rpt_typical-subtyp"/>
</dbReference>
<dbReference type="InterPro" id="IPR032675">
    <property type="entry name" value="LRR_dom_sf"/>
</dbReference>
<proteinExistence type="predicted"/>
<dbReference type="PRINTS" id="PR00019">
    <property type="entry name" value="LEURICHRPT"/>
</dbReference>
<evidence type="ECO:0000256" key="22">
    <source>
        <dbReference type="SAM" id="Phobius"/>
    </source>
</evidence>
<dbReference type="SUPFAM" id="SSF52058">
    <property type="entry name" value="L domain-like"/>
    <property type="match status" value="1"/>
</dbReference>
<evidence type="ECO:0000256" key="11">
    <source>
        <dbReference type="ARBA" id="ARBA00022737"/>
    </source>
</evidence>
<evidence type="ECO:0000256" key="16">
    <source>
        <dbReference type="ARBA" id="ARBA00023136"/>
    </source>
</evidence>
<feature type="binding site" evidence="21">
    <location>
        <position position="697"/>
    </location>
    <ligand>
        <name>ATP</name>
        <dbReference type="ChEBI" id="CHEBI:30616"/>
    </ligand>
</feature>
<evidence type="ECO:0000256" key="2">
    <source>
        <dbReference type="ARBA" id="ARBA00004479"/>
    </source>
</evidence>
<keyword evidence="15 22" id="KW-1133">Transmembrane helix</keyword>
<dbReference type="FunFam" id="3.30.200.20:FF:000432">
    <property type="entry name" value="LRR receptor-like serine/threonine-protein kinase EFR"/>
    <property type="match status" value="1"/>
</dbReference>
<feature type="domain" description="Protein kinase" evidence="23">
    <location>
        <begin position="668"/>
        <end position="975"/>
    </location>
</feature>
<gene>
    <name evidence="24" type="ORF">TorRG33x02_352410</name>
</gene>
<dbReference type="EC" id="2.7.11.1" evidence="3"/>
<feature type="transmembrane region" description="Helical" evidence="22">
    <location>
        <begin position="611"/>
        <end position="635"/>
    </location>
</feature>
<dbReference type="InterPro" id="IPR017441">
    <property type="entry name" value="Protein_kinase_ATP_BS"/>
</dbReference>
<evidence type="ECO:0000256" key="20">
    <source>
        <dbReference type="ARBA" id="ARBA00048679"/>
    </source>
</evidence>
<evidence type="ECO:0000256" key="12">
    <source>
        <dbReference type="ARBA" id="ARBA00022741"/>
    </source>
</evidence>
<dbReference type="PROSITE" id="PS00107">
    <property type="entry name" value="PROTEIN_KINASE_ATP"/>
    <property type="match status" value="1"/>
</dbReference>
<dbReference type="InterPro" id="IPR055414">
    <property type="entry name" value="LRR_R13L4/SHOC2-like"/>
</dbReference>
<evidence type="ECO:0000256" key="15">
    <source>
        <dbReference type="ARBA" id="ARBA00022989"/>
    </source>
</evidence>
<protein>
    <recommendedName>
        <fullName evidence="3">non-specific serine/threonine protein kinase</fullName>
        <ecNumber evidence="3">2.7.11.1</ecNumber>
    </recommendedName>
</protein>
<dbReference type="Pfam" id="PF07714">
    <property type="entry name" value="PK_Tyr_Ser-Thr"/>
    <property type="match status" value="1"/>
</dbReference>
<evidence type="ECO:0000313" key="25">
    <source>
        <dbReference type="Proteomes" id="UP000237000"/>
    </source>
</evidence>
<dbReference type="AlphaFoldDB" id="A0A2P5AEJ4"/>
<keyword evidence="8" id="KW-0808">Transferase</keyword>
<evidence type="ECO:0000256" key="21">
    <source>
        <dbReference type="PROSITE-ProRule" id="PRU10141"/>
    </source>
</evidence>
<dbReference type="PROSITE" id="PS51450">
    <property type="entry name" value="LRR"/>
    <property type="match status" value="1"/>
</dbReference>
<evidence type="ECO:0000256" key="6">
    <source>
        <dbReference type="ARBA" id="ARBA00022553"/>
    </source>
</evidence>
<keyword evidence="5" id="KW-0723">Serine/threonine-protein kinase</keyword>
<keyword evidence="18" id="KW-0325">Glycoprotein</keyword>
<keyword evidence="17" id="KW-0675">Receptor</keyword>
<evidence type="ECO:0000259" key="23">
    <source>
        <dbReference type="PROSITE" id="PS50011"/>
    </source>
</evidence>